<dbReference type="EMBL" id="FPHN01000154">
    <property type="protein sequence ID" value="SFV63548.1"/>
    <property type="molecule type" value="Genomic_DNA"/>
</dbReference>
<name>A0A1W1CCK5_9ZZZZ</name>
<keyword evidence="1" id="KW-0472">Membrane</keyword>
<protein>
    <submittedName>
        <fullName evidence="2">Uncharacterized protein</fullName>
    </submittedName>
</protein>
<reference evidence="2" key="1">
    <citation type="submission" date="2016-10" db="EMBL/GenBank/DDBJ databases">
        <authorList>
            <person name="de Groot N.N."/>
        </authorList>
    </citation>
    <scope>NUCLEOTIDE SEQUENCE</scope>
</reference>
<dbReference type="AlphaFoldDB" id="A0A1W1CCK5"/>
<accession>A0A1W1CCK5</accession>
<keyword evidence="1" id="KW-1133">Transmembrane helix</keyword>
<keyword evidence="1" id="KW-0812">Transmembrane</keyword>
<gene>
    <name evidence="2" type="ORF">MNB_SV-14-1026</name>
</gene>
<evidence type="ECO:0000313" key="2">
    <source>
        <dbReference type="EMBL" id="SFV63548.1"/>
    </source>
</evidence>
<sequence>MFAGLNVLGFIFNSRKYLLAFGIMAVLWGVALEIIDFYHEWHTKPMFELKSDLKAIKEELRICKNSKAVEVFVTENRSVFNSYRERIEELNSEEFNVTNVDNNSYEWMYE</sequence>
<evidence type="ECO:0000256" key="1">
    <source>
        <dbReference type="SAM" id="Phobius"/>
    </source>
</evidence>
<feature type="transmembrane region" description="Helical" evidence="1">
    <location>
        <begin position="17"/>
        <end position="38"/>
    </location>
</feature>
<organism evidence="2">
    <name type="scientific">hydrothermal vent metagenome</name>
    <dbReference type="NCBI Taxonomy" id="652676"/>
    <lineage>
        <taxon>unclassified sequences</taxon>
        <taxon>metagenomes</taxon>
        <taxon>ecological metagenomes</taxon>
    </lineage>
</organism>
<proteinExistence type="predicted"/>